<sequence>MHDNQIVTVWSAPNYCYRCGNVASIFQVGDLIGQLEEAARARARAAAEAKVVEGGGGAPKSIASENSSLYNGEGRKSMDSWTQAEDLTGAGGAGAESEDEEYLKFGQEHFKIFEAVPDQDRTTPSRLSTSQYFL</sequence>
<evidence type="ECO:0000313" key="2">
    <source>
        <dbReference type="EMBL" id="KAK0529031.1"/>
    </source>
</evidence>
<accession>A0AAN6JK76</accession>
<gene>
    <name evidence="2" type="primary">SIT4_1</name>
    <name evidence="2" type="ORF">OC842_004366</name>
</gene>
<dbReference type="Proteomes" id="UP001176521">
    <property type="component" value="Unassembled WGS sequence"/>
</dbReference>
<comment type="caution">
    <text evidence="2">The sequence shown here is derived from an EMBL/GenBank/DDBJ whole genome shotgun (WGS) entry which is preliminary data.</text>
</comment>
<dbReference type="InterPro" id="IPR029052">
    <property type="entry name" value="Metallo-depent_PP-like"/>
</dbReference>
<reference evidence="2" key="1">
    <citation type="journal article" date="2023" name="PhytoFront">
        <title>Draft Genome Resources of Seven Strains of Tilletia horrida, Causal Agent of Kernel Smut of Rice.</title>
        <authorList>
            <person name="Khanal S."/>
            <person name="Antony Babu S."/>
            <person name="Zhou X.G."/>
        </authorList>
    </citation>
    <scope>NUCLEOTIDE SEQUENCE</scope>
    <source>
        <strain evidence="2">TX3</strain>
    </source>
</reference>
<feature type="region of interest" description="Disordered" evidence="1">
    <location>
        <begin position="54"/>
        <end position="98"/>
    </location>
</feature>
<dbReference type="GO" id="GO:0004722">
    <property type="term" value="F:protein serine/threonine phosphatase activity"/>
    <property type="evidence" value="ECO:0007669"/>
    <property type="project" value="UniProtKB-EC"/>
</dbReference>
<dbReference type="AlphaFoldDB" id="A0AAN6JK76"/>
<proteinExistence type="predicted"/>
<dbReference type="EMBL" id="JAPDMQ010000255">
    <property type="protein sequence ID" value="KAK0529031.1"/>
    <property type="molecule type" value="Genomic_DNA"/>
</dbReference>
<keyword evidence="3" id="KW-1185">Reference proteome</keyword>
<protein>
    <submittedName>
        <fullName evidence="2">Sporulation-induced protein</fullName>
        <ecNumber evidence="2">3.1.3.16</ecNumber>
    </submittedName>
</protein>
<name>A0AAN6JK76_9BASI</name>
<dbReference type="EC" id="3.1.3.16" evidence="2"/>
<organism evidence="2 3">
    <name type="scientific">Tilletia horrida</name>
    <dbReference type="NCBI Taxonomy" id="155126"/>
    <lineage>
        <taxon>Eukaryota</taxon>
        <taxon>Fungi</taxon>
        <taxon>Dikarya</taxon>
        <taxon>Basidiomycota</taxon>
        <taxon>Ustilaginomycotina</taxon>
        <taxon>Exobasidiomycetes</taxon>
        <taxon>Tilletiales</taxon>
        <taxon>Tilletiaceae</taxon>
        <taxon>Tilletia</taxon>
    </lineage>
</organism>
<dbReference type="Gene3D" id="3.60.21.10">
    <property type="match status" value="1"/>
</dbReference>
<evidence type="ECO:0000256" key="1">
    <source>
        <dbReference type="SAM" id="MobiDB-lite"/>
    </source>
</evidence>
<dbReference type="SUPFAM" id="SSF56300">
    <property type="entry name" value="Metallo-dependent phosphatases"/>
    <property type="match status" value="1"/>
</dbReference>
<evidence type="ECO:0000313" key="3">
    <source>
        <dbReference type="Proteomes" id="UP001176521"/>
    </source>
</evidence>
<keyword evidence="2" id="KW-0378">Hydrolase</keyword>